<name>Q2SAK1_HAHCH</name>
<evidence type="ECO:0008006" key="3">
    <source>
        <dbReference type="Google" id="ProtNLM"/>
    </source>
</evidence>
<dbReference type="HOGENOM" id="CLU_159984_0_1_6"/>
<proteinExistence type="predicted"/>
<keyword evidence="2" id="KW-1185">Reference proteome</keyword>
<dbReference type="InterPro" id="IPR004195">
    <property type="entry name" value="Head_decoration_D"/>
</dbReference>
<dbReference type="RefSeq" id="WP_011399382.1">
    <property type="nucleotide sequence ID" value="NC_007645.1"/>
</dbReference>
<dbReference type="OrthoDB" id="9099687at2"/>
<dbReference type="Pfam" id="PF02924">
    <property type="entry name" value="HDPD"/>
    <property type="match status" value="1"/>
</dbReference>
<organism evidence="1 2">
    <name type="scientific">Hahella chejuensis (strain KCTC 2396)</name>
    <dbReference type="NCBI Taxonomy" id="349521"/>
    <lineage>
        <taxon>Bacteria</taxon>
        <taxon>Pseudomonadati</taxon>
        <taxon>Pseudomonadota</taxon>
        <taxon>Gammaproteobacteria</taxon>
        <taxon>Oceanospirillales</taxon>
        <taxon>Hahellaceae</taxon>
        <taxon>Hahella</taxon>
    </lineage>
</organism>
<dbReference type="AlphaFoldDB" id="Q2SAK1"/>
<dbReference type="Gene3D" id="2.40.300.10">
    <property type="entry name" value="Head decoration protein D"/>
    <property type="match status" value="1"/>
</dbReference>
<accession>Q2SAK1</accession>
<dbReference type="Proteomes" id="UP000000238">
    <property type="component" value="Chromosome"/>
</dbReference>
<reference evidence="1 2" key="1">
    <citation type="journal article" date="2005" name="Nucleic Acids Res.">
        <title>Genomic blueprint of Hahella chejuensis, a marine microbe producing an algicidal agent.</title>
        <authorList>
            <person name="Jeong H."/>
            <person name="Yim J.H."/>
            <person name="Lee C."/>
            <person name="Choi S.-H."/>
            <person name="Park Y.K."/>
            <person name="Yoon S.H."/>
            <person name="Hur C.-G."/>
            <person name="Kang H.-Y."/>
            <person name="Kim D."/>
            <person name="Lee H.H."/>
            <person name="Park K.H."/>
            <person name="Park S.-H."/>
            <person name="Park H.-S."/>
            <person name="Lee H.K."/>
            <person name="Oh T.K."/>
            <person name="Kim J.F."/>
        </authorList>
    </citation>
    <scope>NUCLEOTIDE SEQUENCE [LARGE SCALE GENOMIC DNA]</scope>
    <source>
        <strain evidence="1 2">KCTC 2396</strain>
    </source>
</reference>
<dbReference type="STRING" id="349521.HCH_05666"/>
<sequence>MPAIHEANNLGDLLKFEAPNLYSRDVASVAVGQKLALGAVVSLDAEGRLKALTPAAEGGDTAVGVLAVSIDATSAERHDALFIARHAVVASDALIWPSDITPEQKAAAMAQLKARGLLVRASA</sequence>
<gene>
    <name evidence="1" type="ordered locus">HCH_05666</name>
</gene>
<dbReference type="KEGG" id="hch:HCH_05666"/>
<protein>
    <recommendedName>
        <fullName evidence="3">Bacteriophage lambda head decoration protein D</fullName>
    </recommendedName>
</protein>
<dbReference type="EMBL" id="CP000155">
    <property type="protein sequence ID" value="ABC32323.1"/>
    <property type="molecule type" value="Genomic_DNA"/>
</dbReference>
<evidence type="ECO:0000313" key="2">
    <source>
        <dbReference type="Proteomes" id="UP000000238"/>
    </source>
</evidence>
<evidence type="ECO:0000313" key="1">
    <source>
        <dbReference type="EMBL" id="ABC32323.1"/>
    </source>
</evidence>